<name>A0ABY8VR41_9CORY</name>
<dbReference type="PANTHER" id="PTHR11328">
    <property type="entry name" value="MAJOR FACILITATOR SUPERFAMILY DOMAIN-CONTAINING PROTEIN"/>
    <property type="match status" value="1"/>
</dbReference>
<proteinExistence type="predicted"/>
<dbReference type="Gene3D" id="3.40.50.300">
    <property type="entry name" value="P-loop containing nucleotide triphosphate hydrolases"/>
    <property type="match status" value="1"/>
</dbReference>
<feature type="transmembrane region" description="Helical" evidence="5">
    <location>
        <begin position="291"/>
        <end position="309"/>
    </location>
</feature>
<dbReference type="InterPro" id="IPR036259">
    <property type="entry name" value="MFS_trans_sf"/>
</dbReference>
<dbReference type="InterPro" id="IPR039672">
    <property type="entry name" value="MFS_2"/>
</dbReference>
<evidence type="ECO:0000256" key="3">
    <source>
        <dbReference type="ARBA" id="ARBA00022989"/>
    </source>
</evidence>
<feature type="transmembrane region" description="Helical" evidence="5">
    <location>
        <begin position="372"/>
        <end position="391"/>
    </location>
</feature>
<dbReference type="CDD" id="cd17332">
    <property type="entry name" value="MFS_MelB_like"/>
    <property type="match status" value="1"/>
</dbReference>
<feature type="domain" description="Major facilitator superfamily (MFS) profile" evidence="6">
    <location>
        <begin position="5"/>
        <end position="427"/>
    </location>
</feature>
<evidence type="ECO:0000313" key="7">
    <source>
        <dbReference type="EMBL" id="WIM71542.1"/>
    </source>
</evidence>
<dbReference type="InterPro" id="IPR027417">
    <property type="entry name" value="P-loop_NTPase"/>
</dbReference>
<evidence type="ECO:0000256" key="2">
    <source>
        <dbReference type="ARBA" id="ARBA00022692"/>
    </source>
</evidence>
<feature type="transmembrane region" description="Helical" evidence="5">
    <location>
        <begin position="145"/>
        <end position="166"/>
    </location>
</feature>
<protein>
    <submittedName>
        <fullName evidence="7">Glycoside-pentoside-hexuronide (GPH):cation symporter</fullName>
    </submittedName>
</protein>
<dbReference type="InterPro" id="IPR020846">
    <property type="entry name" value="MFS_dom"/>
</dbReference>
<gene>
    <name evidence="7" type="ORF">QP029_00935</name>
</gene>
<dbReference type="Gene3D" id="1.20.1250.20">
    <property type="entry name" value="MFS general substrate transporter like domains"/>
    <property type="match status" value="2"/>
</dbReference>
<organism evidence="7 8">
    <name type="scientific">Corynebacterium suedekumii</name>
    <dbReference type="NCBI Taxonomy" id="3049801"/>
    <lineage>
        <taxon>Bacteria</taxon>
        <taxon>Bacillati</taxon>
        <taxon>Actinomycetota</taxon>
        <taxon>Actinomycetes</taxon>
        <taxon>Mycobacteriales</taxon>
        <taxon>Corynebacteriaceae</taxon>
        <taxon>Corynebacterium</taxon>
    </lineage>
</organism>
<dbReference type="SUPFAM" id="SSF52540">
    <property type="entry name" value="P-loop containing nucleoside triphosphate hydrolases"/>
    <property type="match status" value="1"/>
</dbReference>
<evidence type="ECO:0000259" key="6">
    <source>
        <dbReference type="PROSITE" id="PS50850"/>
    </source>
</evidence>
<feature type="transmembrane region" description="Helical" evidence="5">
    <location>
        <begin position="260"/>
        <end position="279"/>
    </location>
</feature>
<feature type="transmembrane region" description="Helical" evidence="5">
    <location>
        <begin position="315"/>
        <end position="336"/>
    </location>
</feature>
<dbReference type="Pfam" id="PF13189">
    <property type="entry name" value="Cytidylate_kin2"/>
    <property type="match status" value="1"/>
</dbReference>
<evidence type="ECO:0000256" key="1">
    <source>
        <dbReference type="ARBA" id="ARBA00004651"/>
    </source>
</evidence>
<comment type="subcellular location">
    <subcellularLocation>
        <location evidence="1">Cell membrane</location>
        <topology evidence="1">Multi-pass membrane protein</topology>
    </subcellularLocation>
</comment>
<keyword evidence="8" id="KW-1185">Reference proteome</keyword>
<evidence type="ECO:0000256" key="5">
    <source>
        <dbReference type="SAM" id="Phobius"/>
    </source>
</evidence>
<feature type="transmembrane region" description="Helical" evidence="5">
    <location>
        <begin position="105"/>
        <end position="124"/>
    </location>
</feature>
<dbReference type="RefSeq" id="WP_284876108.1">
    <property type="nucleotide sequence ID" value="NZ_CP126970.1"/>
</dbReference>
<dbReference type="EMBL" id="CP126970">
    <property type="protein sequence ID" value="WIM71542.1"/>
    <property type="molecule type" value="Genomic_DNA"/>
</dbReference>
<dbReference type="SUPFAM" id="SSF103473">
    <property type="entry name" value="MFS general substrate transporter"/>
    <property type="match status" value="1"/>
</dbReference>
<dbReference type="InterPro" id="IPR001927">
    <property type="entry name" value="Na/Gal_symport"/>
</dbReference>
<dbReference type="Proteomes" id="UP001238805">
    <property type="component" value="Chromosome"/>
</dbReference>
<feature type="transmembrane region" description="Helical" evidence="5">
    <location>
        <begin position="178"/>
        <end position="198"/>
    </location>
</feature>
<feature type="transmembrane region" description="Helical" evidence="5">
    <location>
        <begin position="403"/>
        <end position="423"/>
    </location>
</feature>
<feature type="transmembrane region" description="Helical" evidence="5">
    <location>
        <begin position="20"/>
        <end position="46"/>
    </location>
</feature>
<sequence>MPTRRVLAYSLGDVANNLSFMMTSMFLMVYMTEIAGLSAGVAGAIYGITKIWAGVADLIAGQTVDRFNTRWGRLRPWLLFGSTPLAIVFVLLFSTPAGLGTTATIAWIFLLDAAFQLAYSFVNIPYGSLSAAMTQDPVDRSKLSGARSIASATTGVALSAIVSPQFQDTTADGVRLKFTITCLVLGVIAVILYLICFANTRETVPRSQGEISFKNTFRMIGKNRPLLILCAGAFFLLAAMFTMNAVGIYFARYVLGNAGWFTYLMLANTVGTVLVATMVPTITVRMGKRNGYIATALVAVLGYALIFLMPGGSLLIAIVAWFLLGVGTGGTNALMFSMQADTVDYGEWATGIRAEGGSYSILSFIRKCGQGVGGWAGGAIIGAFGYVPMAATQADDALTGIRTASGLVPAVLAVVALLVLIAYPLTAELHARVVSDLNERRTQSAVAERKGVPAERVLATSLGDGRSTLMRRADSVHPPIVTVFGQRGSGASDIAPMLAKELGVPYIGQKFTSEELATVDRSALISDNAFSRWMRSVSLNGSQDMDLAAASDISANNRIASENTDYVLGAVEDGGVILGRNGALVLGRVVGVMHVRLIAPMSKRVERVMQKTGLSVSDAEEQCEAEDRLRAEMSRALYQWNPNSDEYYDVVLNTGSMTYEQIVQIIADAYRGKYQNPPVK</sequence>
<keyword evidence="4 5" id="KW-0472">Membrane</keyword>
<accession>A0ABY8VR41</accession>
<reference evidence="7 8" key="1">
    <citation type="submission" date="2023-05" db="EMBL/GenBank/DDBJ databases">
        <title>Corynebacterium suedekumii sp. nov. and Corynebacterium breve sp. nov. isolated from raw cow's milk.</title>
        <authorList>
            <person name="Baer M.K."/>
            <person name="Mehl L."/>
            <person name="Hellmuth R."/>
            <person name="Marke G."/>
            <person name="Lipski A."/>
        </authorList>
    </citation>
    <scope>NUCLEOTIDE SEQUENCE [LARGE SCALE GENOMIC DNA]</scope>
    <source>
        <strain evidence="7 8">LM112</strain>
    </source>
</reference>
<evidence type="ECO:0000313" key="8">
    <source>
        <dbReference type="Proteomes" id="UP001238805"/>
    </source>
</evidence>
<dbReference type="NCBIfam" id="TIGR00792">
    <property type="entry name" value="gph"/>
    <property type="match status" value="1"/>
</dbReference>
<feature type="transmembrane region" description="Helical" evidence="5">
    <location>
        <begin position="77"/>
        <end position="99"/>
    </location>
</feature>
<dbReference type="PROSITE" id="PS50850">
    <property type="entry name" value="MFS"/>
    <property type="match status" value="1"/>
</dbReference>
<dbReference type="Pfam" id="PF13347">
    <property type="entry name" value="MFS_2"/>
    <property type="match status" value="1"/>
</dbReference>
<evidence type="ECO:0000256" key="4">
    <source>
        <dbReference type="ARBA" id="ARBA00023136"/>
    </source>
</evidence>
<feature type="transmembrane region" description="Helical" evidence="5">
    <location>
        <begin position="226"/>
        <end position="254"/>
    </location>
</feature>
<keyword evidence="3 5" id="KW-1133">Transmembrane helix</keyword>
<keyword evidence="2 5" id="KW-0812">Transmembrane</keyword>
<dbReference type="PANTHER" id="PTHR11328:SF24">
    <property type="entry name" value="MAJOR FACILITATOR SUPERFAMILY (MFS) PROFILE DOMAIN-CONTAINING PROTEIN"/>
    <property type="match status" value="1"/>
</dbReference>